<name>A0ABP8TK28_9ACTN</name>
<evidence type="ECO:0000256" key="1">
    <source>
        <dbReference type="ARBA" id="ARBA00001231"/>
    </source>
</evidence>
<dbReference type="RefSeq" id="WP_345353473.1">
    <property type="nucleotide sequence ID" value="NZ_BAABHJ010000005.1"/>
</dbReference>
<dbReference type="InterPro" id="IPR002772">
    <property type="entry name" value="Glyco_hydro_3_C"/>
</dbReference>
<dbReference type="Gene3D" id="3.40.50.1700">
    <property type="entry name" value="Glycoside hydrolase family 3 C-terminal domain"/>
    <property type="match status" value="1"/>
</dbReference>
<evidence type="ECO:0000313" key="9">
    <source>
        <dbReference type="EMBL" id="GAA4607159.1"/>
    </source>
</evidence>
<evidence type="ECO:0000256" key="6">
    <source>
        <dbReference type="SAM" id="SignalP"/>
    </source>
</evidence>
<accession>A0ABP8TK28</accession>
<feature type="domain" description="Glycoside hydrolase family 3 N-terminal" evidence="7">
    <location>
        <begin position="46"/>
        <end position="395"/>
    </location>
</feature>
<comment type="catalytic activity">
    <reaction evidence="1">
        <text>Hydrolysis of terminal non-reducing N-acetyl-D-hexosamine residues in N-acetyl-beta-D-hexosaminides.</text>
        <dbReference type="EC" id="3.2.1.52"/>
    </reaction>
</comment>
<dbReference type="SUPFAM" id="SSF52279">
    <property type="entry name" value="Beta-D-glucan exohydrolase, C-terminal domain"/>
    <property type="match status" value="1"/>
</dbReference>
<gene>
    <name evidence="9" type="ORF">GCM10023195_26890</name>
</gene>
<evidence type="ECO:0000259" key="7">
    <source>
        <dbReference type="Pfam" id="PF00933"/>
    </source>
</evidence>
<protein>
    <recommendedName>
        <fullName evidence="3">beta-N-acetylhexosaminidase</fullName>
        <ecNumber evidence="3">3.2.1.52</ecNumber>
    </recommendedName>
</protein>
<dbReference type="InterPro" id="IPR036881">
    <property type="entry name" value="Glyco_hydro_3_C_sf"/>
</dbReference>
<feature type="signal peptide" evidence="6">
    <location>
        <begin position="1"/>
        <end position="28"/>
    </location>
</feature>
<keyword evidence="4 9" id="KW-0378">Hydrolase</keyword>
<dbReference type="PANTHER" id="PTHR30480:SF13">
    <property type="entry name" value="BETA-HEXOSAMINIDASE"/>
    <property type="match status" value="1"/>
</dbReference>
<proteinExistence type="inferred from homology"/>
<dbReference type="EC" id="3.2.1.52" evidence="3"/>
<evidence type="ECO:0000256" key="5">
    <source>
        <dbReference type="ARBA" id="ARBA00023295"/>
    </source>
</evidence>
<dbReference type="InterPro" id="IPR050226">
    <property type="entry name" value="NagZ_Beta-hexosaminidase"/>
</dbReference>
<organism evidence="9 10">
    <name type="scientific">Actinoallomurus liliacearum</name>
    <dbReference type="NCBI Taxonomy" id="1080073"/>
    <lineage>
        <taxon>Bacteria</taxon>
        <taxon>Bacillati</taxon>
        <taxon>Actinomycetota</taxon>
        <taxon>Actinomycetes</taxon>
        <taxon>Streptosporangiales</taxon>
        <taxon>Thermomonosporaceae</taxon>
        <taxon>Actinoallomurus</taxon>
    </lineage>
</organism>
<reference evidence="10" key="1">
    <citation type="journal article" date="2019" name="Int. J. Syst. Evol. Microbiol.">
        <title>The Global Catalogue of Microorganisms (GCM) 10K type strain sequencing project: providing services to taxonomists for standard genome sequencing and annotation.</title>
        <authorList>
            <consortium name="The Broad Institute Genomics Platform"/>
            <consortium name="The Broad Institute Genome Sequencing Center for Infectious Disease"/>
            <person name="Wu L."/>
            <person name="Ma J."/>
        </authorList>
    </citation>
    <scope>NUCLEOTIDE SEQUENCE [LARGE SCALE GENOMIC DNA]</scope>
    <source>
        <strain evidence="10">JCM 17938</strain>
    </source>
</reference>
<dbReference type="EMBL" id="BAABHJ010000005">
    <property type="protein sequence ID" value="GAA4607159.1"/>
    <property type="molecule type" value="Genomic_DNA"/>
</dbReference>
<evidence type="ECO:0000313" key="10">
    <source>
        <dbReference type="Proteomes" id="UP001500212"/>
    </source>
</evidence>
<comment type="caution">
    <text evidence="9">The sequence shown here is derived from an EMBL/GenBank/DDBJ whole genome shotgun (WGS) entry which is preliminary data.</text>
</comment>
<dbReference type="Proteomes" id="UP001500212">
    <property type="component" value="Unassembled WGS sequence"/>
</dbReference>
<evidence type="ECO:0000259" key="8">
    <source>
        <dbReference type="Pfam" id="PF01915"/>
    </source>
</evidence>
<dbReference type="GO" id="GO:0016787">
    <property type="term" value="F:hydrolase activity"/>
    <property type="evidence" value="ECO:0007669"/>
    <property type="project" value="UniProtKB-KW"/>
</dbReference>
<dbReference type="Pfam" id="PF00933">
    <property type="entry name" value="Glyco_hydro_3"/>
    <property type="match status" value="1"/>
</dbReference>
<keyword evidence="6" id="KW-0732">Signal</keyword>
<evidence type="ECO:0000256" key="3">
    <source>
        <dbReference type="ARBA" id="ARBA00012663"/>
    </source>
</evidence>
<evidence type="ECO:0000256" key="4">
    <source>
        <dbReference type="ARBA" id="ARBA00022801"/>
    </source>
</evidence>
<dbReference type="Pfam" id="PF01915">
    <property type="entry name" value="Glyco_hydro_3_C"/>
    <property type="match status" value="1"/>
</dbReference>
<comment type="similarity">
    <text evidence="2">Belongs to the glycosyl hydrolase 3 family.</text>
</comment>
<feature type="chain" id="PRO_5047045920" description="beta-N-acetylhexosaminidase" evidence="6">
    <location>
        <begin position="29"/>
        <end position="610"/>
    </location>
</feature>
<dbReference type="PANTHER" id="PTHR30480">
    <property type="entry name" value="BETA-HEXOSAMINIDASE-RELATED"/>
    <property type="match status" value="1"/>
</dbReference>
<dbReference type="InterPro" id="IPR017853">
    <property type="entry name" value="GH"/>
</dbReference>
<feature type="domain" description="Glycoside hydrolase family 3 C-terminal" evidence="8">
    <location>
        <begin position="433"/>
        <end position="606"/>
    </location>
</feature>
<dbReference type="Gene3D" id="3.20.20.300">
    <property type="entry name" value="Glycoside hydrolase, family 3, N-terminal domain"/>
    <property type="match status" value="1"/>
</dbReference>
<dbReference type="InterPro" id="IPR001764">
    <property type="entry name" value="Glyco_hydro_3_N"/>
</dbReference>
<keyword evidence="5" id="KW-0326">Glycosidase</keyword>
<dbReference type="SUPFAM" id="SSF51445">
    <property type="entry name" value="(Trans)glycosidases"/>
    <property type="match status" value="1"/>
</dbReference>
<evidence type="ECO:0000256" key="2">
    <source>
        <dbReference type="ARBA" id="ARBA00005336"/>
    </source>
</evidence>
<keyword evidence="10" id="KW-1185">Reference proteome</keyword>
<dbReference type="InterPro" id="IPR036962">
    <property type="entry name" value="Glyco_hydro_3_N_sf"/>
</dbReference>
<sequence length="610" mass="64945">MSRRRRLAAISTASMVAIAGLGAGTAQAASSPGKDQSVLRILHKMTLEEKVAQLFVLQVYGTSADTTDPAAVAANQKLYGVNNAAQLIDKYHPGGIIYYSVDPPNLASPQQVAHLSNGIQQAAMRQRVPIPMTIVTDQEQGSVVTRVPAPFTQFPGSQALGAGRRPKDAYETSKITGQELRAIGINTDYAPDADVNTNPANPVIGVRSFGSDPQLVSKFVAAEVDGYQAAGVIPTAKHFPGHGDAATDSHTGVPVINHTREQWEKLDMPPFKAAIAHGIDSIMTAHIVVPALDPSGDPATLSKPILTGILRNELHFKGVIATDALGMQGVRDKYGDDRVPVLAIKAGADELEKPPTDAKGNGLFDLQLNSVINAVKGGELTESRIDESVYRLLEVKKKHRLFTNPYVDESKVAQKVGTPAHLATEQRVTDRTITLVKNDALPLKKDGRKVLVTGYGVATTQTLADDIHKRGPATTVYQTGTSPSQATIDQAVAKAKDNDLVVVTTNRAWDVSTESGHNGPGQANLVKALVATGKPVIVAAVRDAYDIGYFPEAKNYLATYGYTPATLESLTKVLFGEISPQGKLPVMVPVAGDPTKTLYPFGTGLTFHKK</sequence>